<evidence type="ECO:0000256" key="3">
    <source>
        <dbReference type="ARBA" id="ARBA00022692"/>
    </source>
</evidence>
<feature type="domain" description="Phage shock protein PspC N-terminal" evidence="7">
    <location>
        <begin position="13"/>
        <end position="68"/>
    </location>
</feature>
<gene>
    <name evidence="8" type="ORF">CWC19_16825</name>
</gene>
<dbReference type="PANTHER" id="PTHR33885">
    <property type="entry name" value="PHAGE SHOCK PROTEIN C"/>
    <property type="match status" value="1"/>
</dbReference>
<comment type="caution">
    <text evidence="8">The sequence shown here is derived from an EMBL/GenBank/DDBJ whole genome shotgun (WGS) entry which is preliminary data.</text>
</comment>
<dbReference type="AlphaFoldDB" id="A0A5S3V6G9"/>
<evidence type="ECO:0000256" key="2">
    <source>
        <dbReference type="ARBA" id="ARBA00022475"/>
    </source>
</evidence>
<accession>A0A5S3V6G9</accession>
<dbReference type="EMBL" id="PNBX01000080">
    <property type="protein sequence ID" value="TMO66189.1"/>
    <property type="molecule type" value="Genomic_DNA"/>
</dbReference>
<evidence type="ECO:0000259" key="7">
    <source>
        <dbReference type="Pfam" id="PF04024"/>
    </source>
</evidence>
<proteinExistence type="predicted"/>
<dbReference type="Pfam" id="PF04024">
    <property type="entry name" value="PspC"/>
    <property type="match status" value="1"/>
</dbReference>
<reference evidence="9" key="2">
    <citation type="submission" date="2019-06" db="EMBL/GenBank/DDBJ databases">
        <title>Co-occurence of chitin degradation, pigmentation and bioactivity in marine Pseudoalteromonas.</title>
        <authorList>
            <person name="Sonnenschein E.C."/>
            <person name="Bech P.K."/>
        </authorList>
    </citation>
    <scope>NUCLEOTIDE SEQUENCE [LARGE SCALE GENOMIC DNA]</scope>
    <source>
        <strain evidence="9">S3790</strain>
    </source>
</reference>
<reference evidence="8 9" key="1">
    <citation type="submission" date="2018-01" db="EMBL/GenBank/DDBJ databases">
        <authorList>
            <person name="Paulsen S."/>
            <person name="Gram L.K."/>
        </authorList>
    </citation>
    <scope>NUCLEOTIDE SEQUENCE [LARGE SCALE GENOMIC DNA]</scope>
    <source>
        <strain evidence="8 9">S3790</strain>
    </source>
</reference>
<evidence type="ECO:0000313" key="9">
    <source>
        <dbReference type="Proteomes" id="UP000307217"/>
    </source>
</evidence>
<keyword evidence="2" id="KW-1003">Cell membrane</keyword>
<dbReference type="Proteomes" id="UP000307217">
    <property type="component" value="Unassembled WGS sequence"/>
</dbReference>
<comment type="subcellular location">
    <subcellularLocation>
        <location evidence="1">Cell membrane</location>
        <topology evidence="1">Single-pass membrane protein</topology>
    </subcellularLocation>
</comment>
<evidence type="ECO:0000256" key="4">
    <source>
        <dbReference type="ARBA" id="ARBA00022989"/>
    </source>
</evidence>
<keyword evidence="4 6" id="KW-1133">Transmembrane helix</keyword>
<keyword evidence="3 6" id="KW-0812">Transmembrane</keyword>
<dbReference type="GO" id="GO:0005886">
    <property type="term" value="C:plasma membrane"/>
    <property type="evidence" value="ECO:0007669"/>
    <property type="project" value="UniProtKB-SubCell"/>
</dbReference>
<name>A0A5S3V6G9_9GAMM</name>
<dbReference type="InterPro" id="IPR007168">
    <property type="entry name" value="Phageshock_PspC_N"/>
</dbReference>
<organism evidence="8 9">
    <name type="scientific">Pseudoalteromonas aurantia</name>
    <dbReference type="NCBI Taxonomy" id="43654"/>
    <lineage>
        <taxon>Bacteria</taxon>
        <taxon>Pseudomonadati</taxon>
        <taxon>Pseudomonadota</taxon>
        <taxon>Gammaproteobacteria</taxon>
        <taxon>Alteromonadales</taxon>
        <taxon>Pseudoalteromonadaceae</taxon>
        <taxon>Pseudoalteromonas</taxon>
    </lineage>
</organism>
<dbReference type="InterPro" id="IPR052027">
    <property type="entry name" value="PspC"/>
</dbReference>
<dbReference type="OrthoDB" id="5772680at2"/>
<keyword evidence="5 6" id="KW-0472">Membrane</keyword>
<evidence type="ECO:0000313" key="8">
    <source>
        <dbReference type="EMBL" id="TMO66189.1"/>
    </source>
</evidence>
<evidence type="ECO:0000256" key="5">
    <source>
        <dbReference type="ARBA" id="ARBA00023136"/>
    </source>
</evidence>
<dbReference type="RefSeq" id="WP_138592931.1">
    <property type="nucleotide sequence ID" value="NZ_PNBX01000080.1"/>
</dbReference>
<dbReference type="PANTHER" id="PTHR33885:SF3">
    <property type="entry name" value="PHAGE SHOCK PROTEIN C"/>
    <property type="match status" value="1"/>
</dbReference>
<feature type="transmembrane region" description="Helical" evidence="6">
    <location>
        <begin position="42"/>
        <end position="66"/>
    </location>
</feature>
<evidence type="ECO:0000256" key="6">
    <source>
        <dbReference type="SAM" id="Phobius"/>
    </source>
</evidence>
<sequence>MYTQSKSNFKQQCFRHIKNKKLGGVCAGLAERFNLPCWLTRVLALFVFLKFPLLTVIAYGVAYYTMPTK</sequence>
<evidence type="ECO:0000256" key="1">
    <source>
        <dbReference type="ARBA" id="ARBA00004162"/>
    </source>
</evidence>
<protein>
    <recommendedName>
        <fullName evidence="7">Phage shock protein PspC N-terminal domain-containing protein</fullName>
    </recommendedName>
</protein>